<dbReference type="OrthoDB" id="10624565at2759"/>
<accession>A0A6G1KNC4</accession>
<dbReference type="Proteomes" id="UP000799428">
    <property type="component" value="Unassembled WGS sequence"/>
</dbReference>
<evidence type="ECO:0000313" key="2">
    <source>
        <dbReference type="Proteomes" id="UP000799428"/>
    </source>
</evidence>
<name>A0A6G1KNC4_9PLEO</name>
<protein>
    <submittedName>
        <fullName evidence="1">Uncharacterized protein</fullName>
    </submittedName>
</protein>
<dbReference type="AlphaFoldDB" id="A0A6G1KNC4"/>
<proteinExistence type="predicted"/>
<keyword evidence="2" id="KW-1185">Reference proteome</keyword>
<dbReference type="EMBL" id="MU005765">
    <property type="protein sequence ID" value="KAF2714045.1"/>
    <property type="molecule type" value="Genomic_DNA"/>
</dbReference>
<gene>
    <name evidence="1" type="ORF">K504DRAFT_153913</name>
</gene>
<reference evidence="1" key="1">
    <citation type="journal article" date="2020" name="Stud. Mycol.">
        <title>101 Dothideomycetes genomes: a test case for predicting lifestyles and emergence of pathogens.</title>
        <authorList>
            <person name="Haridas S."/>
            <person name="Albert R."/>
            <person name="Binder M."/>
            <person name="Bloem J."/>
            <person name="Labutti K."/>
            <person name="Salamov A."/>
            <person name="Andreopoulos B."/>
            <person name="Baker S."/>
            <person name="Barry K."/>
            <person name="Bills G."/>
            <person name="Bluhm B."/>
            <person name="Cannon C."/>
            <person name="Castanera R."/>
            <person name="Culley D."/>
            <person name="Daum C."/>
            <person name="Ezra D."/>
            <person name="Gonzalez J."/>
            <person name="Henrissat B."/>
            <person name="Kuo A."/>
            <person name="Liang C."/>
            <person name="Lipzen A."/>
            <person name="Lutzoni F."/>
            <person name="Magnuson J."/>
            <person name="Mondo S."/>
            <person name="Nolan M."/>
            <person name="Ohm R."/>
            <person name="Pangilinan J."/>
            <person name="Park H.-J."/>
            <person name="Ramirez L."/>
            <person name="Alfaro M."/>
            <person name="Sun H."/>
            <person name="Tritt A."/>
            <person name="Yoshinaga Y."/>
            <person name="Zwiers L.-H."/>
            <person name="Turgeon B."/>
            <person name="Goodwin S."/>
            <person name="Spatafora J."/>
            <person name="Crous P."/>
            <person name="Grigoriev I."/>
        </authorList>
    </citation>
    <scope>NUCLEOTIDE SEQUENCE</scope>
    <source>
        <strain evidence="1">CBS 279.74</strain>
    </source>
</reference>
<evidence type="ECO:0000313" key="1">
    <source>
        <dbReference type="EMBL" id="KAF2714045.1"/>
    </source>
</evidence>
<organism evidence="1 2">
    <name type="scientific">Pleomassaria siparia CBS 279.74</name>
    <dbReference type="NCBI Taxonomy" id="1314801"/>
    <lineage>
        <taxon>Eukaryota</taxon>
        <taxon>Fungi</taxon>
        <taxon>Dikarya</taxon>
        <taxon>Ascomycota</taxon>
        <taxon>Pezizomycotina</taxon>
        <taxon>Dothideomycetes</taxon>
        <taxon>Pleosporomycetidae</taxon>
        <taxon>Pleosporales</taxon>
        <taxon>Pleomassariaceae</taxon>
        <taxon>Pleomassaria</taxon>
    </lineage>
</organism>
<sequence length="167" mass="18736">MPTTTRICKICIQRRDISKSRLSRHQAIEAPGYARVQNQSSVHLLHGQHRLVTWVTVCARPQLQPRLHATSYCVGFDLAASSHVFPQDSILLYLHVATAFCSRPASLRRMPAKAPVHSITPASPQSPLRMSHTYGCCFRVAIHTARGVLRCQCRVIVLFPREANTDQ</sequence>